<dbReference type="Proteomes" id="UP000038040">
    <property type="component" value="Unplaced"/>
</dbReference>
<proteinExistence type="predicted"/>
<dbReference type="WBParaSite" id="DME_0000833101-mRNA-1">
    <property type="protein sequence ID" value="DME_0000833101-mRNA-1"/>
    <property type="gene ID" value="DME_0000833101"/>
</dbReference>
<dbReference type="AlphaFoldDB" id="A0A158Q5U6"/>
<evidence type="ECO:0000313" key="4">
    <source>
        <dbReference type="Proteomes" id="UP000274756"/>
    </source>
</evidence>
<protein>
    <submittedName>
        <fullName evidence="5">C2H2-type domain-containing protein</fullName>
    </submittedName>
</protein>
<sequence>MQCDGDKEIFHKWILWKEEADKSVPEQFKTKKLPECHYSGEMMSTRSLAWVGDGKIFDNFPYNMLYQCNSKETRCYFIAEEYGTLAHHMKTRHGLSVDKPELSDLTHSLLSPSHYELPLPQRLTDVQTSTLKRPDEHKIERTSVSTPVKNNQLTILPKVYSIKRSNDLKLSLKASPSETVNIKKSRTNKDRRKGKKRKSLKTAKIQNGETAASKRSEKRVTFALPSDDDDMSLEVLRRQGEKANIAVRNVVPSTSRFLDSGSSIANFHSVTSLGLGAMEKVESESVSSRAESTFDNIILESPSKSHQSVRRIARKLACPSFSSGASMQDSGKISSLEQKPIKSQYSLDIASGNYHNFDNCETGQISNNPDVIMVDSRHEDTNSEILIDKIETNSATSETSNQFGRSFVIKHMNVTRMQKSYRTYKVDLSRAMAGKFTLLKKVALECENNEQFDESVDSIEQQKMDESVFPVELKHNGSSVSVPHNYFPSGGVDEVIYANGGDQQIRHHLSLNERSFQENNFFITRPIKQQIQTDHAALPKLFDNRLAVPDAVISNEQNSTTANIPRILNPIKPISLKKSISSSMNNNYRFSNSVVPRFTADSSDVEGTVSVDYQCYNHPSSARNPVKDNMIVQSDNQKQYVRNSVNIFSCARVAKNSYMNQQSSTKDINCQSNSDAIQYSVHSEPIIFSNETNMNQTSTQLLESSLFDMPNLEPNYD</sequence>
<evidence type="ECO:0000313" key="3">
    <source>
        <dbReference type="Proteomes" id="UP000038040"/>
    </source>
</evidence>
<evidence type="ECO:0000313" key="2">
    <source>
        <dbReference type="EMBL" id="VDN60375.1"/>
    </source>
</evidence>
<feature type="region of interest" description="Disordered" evidence="1">
    <location>
        <begin position="179"/>
        <end position="217"/>
    </location>
</feature>
<accession>A0A158Q5U6</accession>
<dbReference type="EMBL" id="UYYG01001212">
    <property type="protein sequence ID" value="VDN60375.1"/>
    <property type="molecule type" value="Genomic_DNA"/>
</dbReference>
<dbReference type="Proteomes" id="UP000274756">
    <property type="component" value="Unassembled WGS sequence"/>
</dbReference>
<reference evidence="5" key="1">
    <citation type="submission" date="2016-04" db="UniProtKB">
        <authorList>
            <consortium name="WormBaseParasite"/>
        </authorList>
    </citation>
    <scope>IDENTIFICATION</scope>
</reference>
<evidence type="ECO:0000313" key="5">
    <source>
        <dbReference type="WBParaSite" id="DME_0000833101-mRNA-1"/>
    </source>
</evidence>
<evidence type="ECO:0000256" key="1">
    <source>
        <dbReference type="SAM" id="MobiDB-lite"/>
    </source>
</evidence>
<keyword evidence="4" id="KW-1185">Reference proteome</keyword>
<reference evidence="2 4" key="2">
    <citation type="submission" date="2018-11" db="EMBL/GenBank/DDBJ databases">
        <authorList>
            <consortium name="Pathogen Informatics"/>
        </authorList>
    </citation>
    <scope>NUCLEOTIDE SEQUENCE [LARGE SCALE GENOMIC DNA]</scope>
</reference>
<organism evidence="3 5">
    <name type="scientific">Dracunculus medinensis</name>
    <name type="common">Guinea worm</name>
    <dbReference type="NCBI Taxonomy" id="318479"/>
    <lineage>
        <taxon>Eukaryota</taxon>
        <taxon>Metazoa</taxon>
        <taxon>Ecdysozoa</taxon>
        <taxon>Nematoda</taxon>
        <taxon>Chromadorea</taxon>
        <taxon>Rhabditida</taxon>
        <taxon>Spirurina</taxon>
        <taxon>Dracunculoidea</taxon>
        <taxon>Dracunculidae</taxon>
        <taxon>Dracunculus</taxon>
    </lineage>
</organism>
<name>A0A158Q5U6_DRAME</name>
<feature type="compositionally biased region" description="Basic residues" evidence="1">
    <location>
        <begin position="183"/>
        <end position="201"/>
    </location>
</feature>
<gene>
    <name evidence="2" type="ORF">DME_LOCUS10348</name>
</gene>